<accession>A0A1B7NA20</accession>
<dbReference type="AlphaFoldDB" id="A0A1B7NA20"/>
<feature type="chain" id="PRO_5008597892" description="CBM1 domain-containing protein" evidence="1">
    <location>
        <begin position="21"/>
        <end position="53"/>
    </location>
</feature>
<protein>
    <recommendedName>
        <fullName evidence="4">CBM1 domain-containing protein</fullName>
    </recommendedName>
</protein>
<keyword evidence="3" id="KW-1185">Reference proteome</keyword>
<name>A0A1B7NA20_9AGAM</name>
<sequence length="53" mass="5693">MRFSFLLSIAALTTSMSVTACSGYLGPCNDFAYAPECCDGCYCDCHIPTLTKV</sequence>
<feature type="signal peptide" evidence="1">
    <location>
        <begin position="1"/>
        <end position="20"/>
    </location>
</feature>
<dbReference type="PROSITE" id="PS51257">
    <property type="entry name" value="PROKAR_LIPOPROTEIN"/>
    <property type="match status" value="1"/>
</dbReference>
<keyword evidence="1" id="KW-0732">Signal</keyword>
<evidence type="ECO:0000256" key="1">
    <source>
        <dbReference type="SAM" id="SignalP"/>
    </source>
</evidence>
<proteinExistence type="predicted"/>
<reference evidence="2 3" key="1">
    <citation type="submission" date="2016-06" db="EMBL/GenBank/DDBJ databases">
        <title>Comparative genomics of the ectomycorrhizal sister species Rhizopogon vinicolor and Rhizopogon vesiculosus (Basidiomycota: Boletales) reveals a divergence of the mating type B locus.</title>
        <authorList>
            <consortium name="DOE Joint Genome Institute"/>
            <person name="Mujic A.B."/>
            <person name="Kuo A."/>
            <person name="Tritt A."/>
            <person name="Lipzen A."/>
            <person name="Chen C."/>
            <person name="Johnson J."/>
            <person name="Sharma A."/>
            <person name="Barry K."/>
            <person name="Grigoriev I.V."/>
            <person name="Spatafora J.W."/>
        </authorList>
    </citation>
    <scope>NUCLEOTIDE SEQUENCE [LARGE SCALE GENOMIC DNA]</scope>
    <source>
        <strain evidence="2 3">AM-OR11-026</strain>
    </source>
</reference>
<organism evidence="2 3">
    <name type="scientific">Rhizopogon vinicolor AM-OR11-026</name>
    <dbReference type="NCBI Taxonomy" id="1314800"/>
    <lineage>
        <taxon>Eukaryota</taxon>
        <taxon>Fungi</taxon>
        <taxon>Dikarya</taxon>
        <taxon>Basidiomycota</taxon>
        <taxon>Agaricomycotina</taxon>
        <taxon>Agaricomycetes</taxon>
        <taxon>Agaricomycetidae</taxon>
        <taxon>Boletales</taxon>
        <taxon>Suillineae</taxon>
        <taxon>Rhizopogonaceae</taxon>
        <taxon>Rhizopogon</taxon>
    </lineage>
</organism>
<dbReference type="InParanoid" id="A0A1B7NA20"/>
<evidence type="ECO:0000313" key="2">
    <source>
        <dbReference type="EMBL" id="OAX41710.1"/>
    </source>
</evidence>
<dbReference type="Proteomes" id="UP000092154">
    <property type="component" value="Unassembled WGS sequence"/>
</dbReference>
<evidence type="ECO:0000313" key="3">
    <source>
        <dbReference type="Proteomes" id="UP000092154"/>
    </source>
</evidence>
<gene>
    <name evidence="2" type="ORF">K503DRAFT_767435</name>
</gene>
<dbReference type="EMBL" id="KV448173">
    <property type="protein sequence ID" value="OAX41710.1"/>
    <property type="molecule type" value="Genomic_DNA"/>
</dbReference>
<evidence type="ECO:0008006" key="4">
    <source>
        <dbReference type="Google" id="ProtNLM"/>
    </source>
</evidence>